<dbReference type="AlphaFoldDB" id="A0A7J5YIT8"/>
<feature type="non-terminal residue" evidence="1">
    <location>
        <position position="94"/>
    </location>
</feature>
<dbReference type="EMBL" id="JAAKFY010000012">
    <property type="protein sequence ID" value="KAF3849355.1"/>
    <property type="molecule type" value="Genomic_DNA"/>
</dbReference>
<comment type="caution">
    <text evidence="1">The sequence shown here is derived from an EMBL/GenBank/DDBJ whole genome shotgun (WGS) entry which is preliminary data.</text>
</comment>
<sequence>MGLSIHSLGMKEGARADASGGVEKGLTQEFILLVFGCSEGVEQPAVGRCSAAGTDHMARSHHRDCTDWIISPINILGTFLLADCRSAGRGENRN</sequence>
<keyword evidence="2" id="KW-1185">Reference proteome</keyword>
<dbReference type="Proteomes" id="UP000518266">
    <property type="component" value="Unassembled WGS sequence"/>
</dbReference>
<evidence type="ECO:0000313" key="2">
    <source>
        <dbReference type="Proteomes" id="UP000518266"/>
    </source>
</evidence>
<organism evidence="1 2">
    <name type="scientific">Dissostichus mawsoni</name>
    <name type="common">Antarctic cod</name>
    <dbReference type="NCBI Taxonomy" id="36200"/>
    <lineage>
        <taxon>Eukaryota</taxon>
        <taxon>Metazoa</taxon>
        <taxon>Chordata</taxon>
        <taxon>Craniata</taxon>
        <taxon>Vertebrata</taxon>
        <taxon>Euteleostomi</taxon>
        <taxon>Actinopterygii</taxon>
        <taxon>Neopterygii</taxon>
        <taxon>Teleostei</taxon>
        <taxon>Neoteleostei</taxon>
        <taxon>Acanthomorphata</taxon>
        <taxon>Eupercaria</taxon>
        <taxon>Perciformes</taxon>
        <taxon>Notothenioidei</taxon>
        <taxon>Nototheniidae</taxon>
        <taxon>Dissostichus</taxon>
    </lineage>
</organism>
<reference evidence="1 2" key="1">
    <citation type="submission" date="2020-03" db="EMBL/GenBank/DDBJ databases">
        <title>Dissostichus mawsoni Genome sequencing and assembly.</title>
        <authorList>
            <person name="Park H."/>
        </authorList>
    </citation>
    <scope>NUCLEOTIDE SEQUENCE [LARGE SCALE GENOMIC DNA]</scope>
    <source>
        <strain evidence="1">DM0001</strain>
        <tissue evidence="1">Muscle</tissue>
    </source>
</reference>
<protein>
    <submittedName>
        <fullName evidence="1">Uncharacterized protein</fullName>
    </submittedName>
</protein>
<proteinExistence type="predicted"/>
<evidence type="ECO:0000313" key="1">
    <source>
        <dbReference type="EMBL" id="KAF3849355.1"/>
    </source>
</evidence>
<gene>
    <name evidence="1" type="ORF">F7725_015852</name>
</gene>
<name>A0A7J5YIT8_DISMA</name>
<accession>A0A7J5YIT8</accession>